<name>A0A165ZLA0_EXIGL</name>
<evidence type="ECO:0000313" key="2">
    <source>
        <dbReference type="Proteomes" id="UP000077266"/>
    </source>
</evidence>
<dbReference type="AlphaFoldDB" id="A0A165ZLA0"/>
<reference evidence="1 2" key="1">
    <citation type="journal article" date="2016" name="Mol. Biol. Evol.">
        <title>Comparative Genomics of Early-Diverging Mushroom-Forming Fungi Provides Insights into the Origins of Lignocellulose Decay Capabilities.</title>
        <authorList>
            <person name="Nagy L.G."/>
            <person name="Riley R."/>
            <person name="Tritt A."/>
            <person name="Adam C."/>
            <person name="Daum C."/>
            <person name="Floudas D."/>
            <person name="Sun H."/>
            <person name="Yadav J.S."/>
            <person name="Pangilinan J."/>
            <person name="Larsson K.H."/>
            <person name="Matsuura K."/>
            <person name="Barry K."/>
            <person name="Labutti K."/>
            <person name="Kuo R."/>
            <person name="Ohm R.A."/>
            <person name="Bhattacharya S.S."/>
            <person name="Shirouzu T."/>
            <person name="Yoshinaga Y."/>
            <person name="Martin F.M."/>
            <person name="Grigoriev I.V."/>
            <person name="Hibbett D.S."/>
        </authorList>
    </citation>
    <scope>NUCLEOTIDE SEQUENCE [LARGE SCALE GENOMIC DNA]</scope>
    <source>
        <strain evidence="1 2">HHB12029</strain>
    </source>
</reference>
<evidence type="ECO:0000313" key="1">
    <source>
        <dbReference type="EMBL" id="KZV83739.1"/>
    </source>
</evidence>
<protein>
    <recommendedName>
        <fullName evidence="3">F-box domain-containing protein</fullName>
    </recommendedName>
</protein>
<proteinExistence type="predicted"/>
<organism evidence="1 2">
    <name type="scientific">Exidia glandulosa HHB12029</name>
    <dbReference type="NCBI Taxonomy" id="1314781"/>
    <lineage>
        <taxon>Eukaryota</taxon>
        <taxon>Fungi</taxon>
        <taxon>Dikarya</taxon>
        <taxon>Basidiomycota</taxon>
        <taxon>Agaricomycotina</taxon>
        <taxon>Agaricomycetes</taxon>
        <taxon>Auriculariales</taxon>
        <taxon>Exidiaceae</taxon>
        <taxon>Exidia</taxon>
    </lineage>
</organism>
<gene>
    <name evidence="1" type="ORF">EXIGLDRAFT_777285</name>
</gene>
<sequence length="298" mass="33468">MAQQPPAALPIDLVCEILAHSLLDAIAHGRMRCAAGLLTISKLFHAILRPLFFRRLVILRASQKAFVQSLRNVSHTDPGRKILRDVRHIYLFRYLNGNEAALVASTLEPSHGFAPTALALHFTGWQGLLSISKAGMHAVTHYTTFFPDSTHNYNVPYWTVDTSKVSAVLDCLPNLTHIVLRLSAPAKGSWQPLSSAATKFRYDVDAFLEVFRQILVRRTILKVVVRFSAFFPPIHDEAVVHLRTLEDIRVLIVLDETEADPLSYITDGEIQEALREESVWMLGKPVYEPSPGRSKNVR</sequence>
<keyword evidence="2" id="KW-1185">Reference proteome</keyword>
<accession>A0A165ZLA0</accession>
<dbReference type="EMBL" id="KV426257">
    <property type="protein sequence ID" value="KZV83739.1"/>
    <property type="molecule type" value="Genomic_DNA"/>
</dbReference>
<evidence type="ECO:0008006" key="3">
    <source>
        <dbReference type="Google" id="ProtNLM"/>
    </source>
</evidence>
<dbReference type="Proteomes" id="UP000077266">
    <property type="component" value="Unassembled WGS sequence"/>
</dbReference>
<dbReference type="InParanoid" id="A0A165ZLA0"/>